<reference evidence="2 3" key="1">
    <citation type="submission" date="2018-10" db="EMBL/GenBank/DDBJ databases">
        <title>Fifty Aureobasidium pullulans genomes reveal a recombining polyextremotolerant generalist.</title>
        <authorList>
            <person name="Gostincar C."/>
            <person name="Turk M."/>
            <person name="Zajc J."/>
            <person name="Gunde-Cimerman N."/>
        </authorList>
    </citation>
    <scope>NUCLEOTIDE SEQUENCE [LARGE SCALE GENOMIC DNA]</scope>
    <source>
        <strain evidence="2 3">EXF-3844</strain>
    </source>
</reference>
<gene>
    <name evidence="2" type="ORF">D6C90_01161</name>
</gene>
<accession>A0A4S9VJT3</accession>
<protein>
    <submittedName>
        <fullName evidence="2">Uncharacterized protein</fullName>
    </submittedName>
</protein>
<organism evidence="2 3">
    <name type="scientific">Aureobasidium pullulans</name>
    <name type="common">Black yeast</name>
    <name type="synonym">Pullularia pullulans</name>
    <dbReference type="NCBI Taxonomy" id="5580"/>
    <lineage>
        <taxon>Eukaryota</taxon>
        <taxon>Fungi</taxon>
        <taxon>Dikarya</taxon>
        <taxon>Ascomycota</taxon>
        <taxon>Pezizomycotina</taxon>
        <taxon>Dothideomycetes</taxon>
        <taxon>Dothideomycetidae</taxon>
        <taxon>Dothideales</taxon>
        <taxon>Saccotheciaceae</taxon>
        <taxon>Aureobasidium</taxon>
    </lineage>
</organism>
<name>A0A4S9VJT3_AURPU</name>
<dbReference type="EMBL" id="QZBN01000047">
    <property type="protein sequence ID" value="THZ52364.1"/>
    <property type="molecule type" value="Genomic_DNA"/>
</dbReference>
<feature type="coiled-coil region" evidence="1">
    <location>
        <begin position="168"/>
        <end position="209"/>
    </location>
</feature>
<evidence type="ECO:0000256" key="1">
    <source>
        <dbReference type="SAM" id="Coils"/>
    </source>
</evidence>
<sequence>MHNVFQIGIGVRREAPSITLLVEATPNNAKIVLFYSCTPMSKRSFNPLTEPARGSRPLAQEDALLDSASAAKKGANHVLLFHHQQQALTVIQTAFQDRDQHIATLQDEFEALALTNYQYVQTLEDRDNTITALQHQLQDHDIVTKQLADQLEDIKQHDNRHKQDHKTIVVLEAGLENLRAKYEKVLEKNHILKQRLEKSEDAVAETEVDKEQVAKWRSECDAARKYVKENKEFKTVNTELRALLDAATAEQSENKKQLRIVELVRIKQMYEREIKELRSTVEFTRATTTQSSQHEATEKIVNLEAQLRTAQDDARTKIAELEARHHAEQDEITKHAAELEARLETAHNETEKRIVDLEAQLSICRNLPRTTDQDATGKNEALKKSLATVKSYFSSHHTEDESSQEIIELTRVNQVNEKEIQALKSTVRKLQEGATEHNEPTKWIPEPVADIVLKLEQNLKRIEQWSRKHATDSVLNKGLVKTLLTSENPMSTLLIGRSMAETASSGAAHDIDTWVFVSMAISAVALHCIIGDPFFAFHGDENDTSMFSAINAVGIAYVIQEIGFGDKEGSNAWRCQLFRLIEASTTHETGNLKYQAAKAGCEVSARLAKHCTLDMVDFLNPSTEAVAELANIFRAYADMAWSLWAQKWHIDVLRPAALNSKLQTQRLEYRSDSPYMDAHSLHFHVLENDEKALDGKEVLQVISPAVVVTGTADGSDYTRETVWAKAVVWMG</sequence>
<dbReference type="AlphaFoldDB" id="A0A4S9VJT3"/>
<keyword evidence="1" id="KW-0175">Coiled coil</keyword>
<feature type="coiled-coil region" evidence="1">
    <location>
        <begin position="260"/>
        <end position="367"/>
    </location>
</feature>
<dbReference type="Proteomes" id="UP000310121">
    <property type="component" value="Unassembled WGS sequence"/>
</dbReference>
<comment type="caution">
    <text evidence="2">The sequence shown here is derived from an EMBL/GenBank/DDBJ whole genome shotgun (WGS) entry which is preliminary data.</text>
</comment>
<evidence type="ECO:0000313" key="2">
    <source>
        <dbReference type="EMBL" id="THZ52364.1"/>
    </source>
</evidence>
<evidence type="ECO:0000313" key="3">
    <source>
        <dbReference type="Proteomes" id="UP000310121"/>
    </source>
</evidence>
<proteinExistence type="predicted"/>